<evidence type="ECO:0000313" key="2">
    <source>
        <dbReference type="Proteomes" id="UP000245252"/>
    </source>
</evidence>
<proteinExistence type="predicted"/>
<comment type="caution">
    <text evidence="1">The sequence shown here is derived from an EMBL/GenBank/DDBJ whole genome shotgun (WGS) entry which is preliminary data.</text>
</comment>
<dbReference type="Pfam" id="PF01263">
    <property type="entry name" value="Aldose_epim"/>
    <property type="match status" value="1"/>
</dbReference>
<dbReference type="GO" id="GO:0016853">
    <property type="term" value="F:isomerase activity"/>
    <property type="evidence" value="ECO:0007669"/>
    <property type="project" value="InterPro"/>
</dbReference>
<protein>
    <submittedName>
        <fullName evidence="1">Aldose 1-epimerase</fullName>
    </submittedName>
</protein>
<dbReference type="EMBL" id="QFBC01000005">
    <property type="protein sequence ID" value="PWE55785.1"/>
    <property type="molecule type" value="Genomic_DNA"/>
</dbReference>
<organism evidence="1 2">
    <name type="scientific">Metarhizobium album</name>
    <dbReference type="NCBI Taxonomy" id="2182425"/>
    <lineage>
        <taxon>Bacteria</taxon>
        <taxon>Pseudomonadati</taxon>
        <taxon>Pseudomonadota</taxon>
        <taxon>Alphaproteobacteria</taxon>
        <taxon>Hyphomicrobiales</taxon>
        <taxon>Rhizobiaceae</taxon>
        <taxon>Metarhizobium</taxon>
    </lineage>
</organism>
<evidence type="ECO:0000313" key="1">
    <source>
        <dbReference type="EMBL" id="PWE55785.1"/>
    </source>
</evidence>
<dbReference type="RefSeq" id="WP_109458863.1">
    <property type="nucleotide sequence ID" value="NZ_QFBC01000005.1"/>
</dbReference>
<dbReference type="InterPro" id="IPR014718">
    <property type="entry name" value="GH-type_carb-bd"/>
</dbReference>
<dbReference type="InterPro" id="IPR011013">
    <property type="entry name" value="Gal_mutarotase_sf_dom"/>
</dbReference>
<name>A0A2U2DR43_9HYPH</name>
<sequence length="295" mass="31802">MALSLGNGAARILIRPDLGAGLAAFDIRRGDDWLPIFRRVDEATTHPFALSNILLLPFSGRVSGGGFRFGDRFHPMEPNMPGEKYPLHGSAFSAVWTIVETTGESVTLAVSAAGPGPFLYDATMTYRLDGTTLTMTLGATNRAALPLPYGGGFHPWFVRDGNTLLTAPAEKVWFERDDHLPDGLGDVNMHPEMDFSWPRKLPQGWINNWFSGWPGKARLDWPDRGLAADIIGGSGLDQYVLFSPSGDADYLCFEPVSHPVDAFNLAEGPVAHGMVVLPPGATLSLTASVRGILAA</sequence>
<dbReference type="OrthoDB" id="9796517at2"/>
<reference evidence="1 2" key="1">
    <citation type="submission" date="2018-05" db="EMBL/GenBank/DDBJ databases">
        <title>The draft genome of strain NS-104.</title>
        <authorList>
            <person name="Hang P."/>
            <person name="Jiang J."/>
        </authorList>
    </citation>
    <scope>NUCLEOTIDE SEQUENCE [LARGE SCALE GENOMIC DNA]</scope>
    <source>
        <strain evidence="1 2">NS-104</strain>
    </source>
</reference>
<dbReference type="Proteomes" id="UP000245252">
    <property type="component" value="Unassembled WGS sequence"/>
</dbReference>
<dbReference type="GO" id="GO:0030246">
    <property type="term" value="F:carbohydrate binding"/>
    <property type="evidence" value="ECO:0007669"/>
    <property type="project" value="InterPro"/>
</dbReference>
<dbReference type="GO" id="GO:0005975">
    <property type="term" value="P:carbohydrate metabolic process"/>
    <property type="evidence" value="ECO:0007669"/>
    <property type="project" value="InterPro"/>
</dbReference>
<dbReference type="AlphaFoldDB" id="A0A2U2DR43"/>
<keyword evidence="2" id="KW-1185">Reference proteome</keyword>
<dbReference type="InterPro" id="IPR008183">
    <property type="entry name" value="Aldose_1/G6P_1-epimerase"/>
</dbReference>
<accession>A0A2U2DR43</accession>
<dbReference type="SUPFAM" id="SSF74650">
    <property type="entry name" value="Galactose mutarotase-like"/>
    <property type="match status" value="1"/>
</dbReference>
<dbReference type="Gene3D" id="2.70.98.10">
    <property type="match status" value="1"/>
</dbReference>
<gene>
    <name evidence="1" type="ORF">DEM27_14030</name>
</gene>
<dbReference type="CDD" id="cd09021">
    <property type="entry name" value="Aldose_epim_Ec_YphB"/>
    <property type="match status" value="1"/>
</dbReference>